<accession>A0ABN9XX50</accession>
<organism evidence="2 3">
    <name type="scientific">Prorocentrum cordatum</name>
    <dbReference type="NCBI Taxonomy" id="2364126"/>
    <lineage>
        <taxon>Eukaryota</taxon>
        <taxon>Sar</taxon>
        <taxon>Alveolata</taxon>
        <taxon>Dinophyceae</taxon>
        <taxon>Prorocentrales</taxon>
        <taxon>Prorocentraceae</taxon>
        <taxon>Prorocentrum</taxon>
    </lineage>
</organism>
<feature type="compositionally biased region" description="Acidic residues" evidence="1">
    <location>
        <begin position="1"/>
        <end position="12"/>
    </location>
</feature>
<gene>
    <name evidence="2" type="ORF">PCOR1329_LOCUS80619</name>
</gene>
<feature type="region of interest" description="Disordered" evidence="1">
    <location>
        <begin position="59"/>
        <end position="84"/>
    </location>
</feature>
<name>A0ABN9XX50_9DINO</name>
<feature type="non-terminal residue" evidence="2">
    <location>
        <position position="171"/>
    </location>
</feature>
<feature type="region of interest" description="Disordered" evidence="1">
    <location>
        <begin position="1"/>
        <end position="22"/>
    </location>
</feature>
<dbReference type="EMBL" id="CAUYUJ010021440">
    <property type="protein sequence ID" value="CAK0904666.1"/>
    <property type="molecule type" value="Genomic_DNA"/>
</dbReference>
<evidence type="ECO:0000256" key="1">
    <source>
        <dbReference type="SAM" id="MobiDB-lite"/>
    </source>
</evidence>
<sequence length="171" mass="16453">DDGDEPDSDEAPSDCGSPKQGTASFSLLEALGLRAGGAWSVGGAAGGARAAEVALSREGDASGGGAAEGLPAGALAAEGGPAGAAAEGLALERQPGSFSLLQALGLGALGAGGAWGGGGEEGPQGCALDDSVARVVLGRYLYRPKDLMGEGGFSTVCRGVDLLTGQPRAKQ</sequence>
<protein>
    <submittedName>
        <fullName evidence="2">Uncharacterized protein</fullName>
    </submittedName>
</protein>
<keyword evidence="3" id="KW-1185">Reference proteome</keyword>
<feature type="non-terminal residue" evidence="2">
    <location>
        <position position="1"/>
    </location>
</feature>
<reference evidence="2" key="1">
    <citation type="submission" date="2023-10" db="EMBL/GenBank/DDBJ databases">
        <authorList>
            <person name="Chen Y."/>
            <person name="Shah S."/>
            <person name="Dougan E. K."/>
            <person name="Thang M."/>
            <person name="Chan C."/>
        </authorList>
    </citation>
    <scope>NUCLEOTIDE SEQUENCE [LARGE SCALE GENOMIC DNA]</scope>
</reference>
<proteinExistence type="predicted"/>
<feature type="compositionally biased region" description="Low complexity" evidence="1">
    <location>
        <begin position="68"/>
        <end position="84"/>
    </location>
</feature>
<evidence type="ECO:0000313" key="3">
    <source>
        <dbReference type="Proteomes" id="UP001189429"/>
    </source>
</evidence>
<comment type="caution">
    <text evidence="2">The sequence shown here is derived from an EMBL/GenBank/DDBJ whole genome shotgun (WGS) entry which is preliminary data.</text>
</comment>
<dbReference type="Proteomes" id="UP001189429">
    <property type="component" value="Unassembled WGS sequence"/>
</dbReference>
<evidence type="ECO:0000313" key="2">
    <source>
        <dbReference type="EMBL" id="CAK0904666.1"/>
    </source>
</evidence>